<dbReference type="GO" id="GO:0016491">
    <property type="term" value="F:oxidoreductase activity"/>
    <property type="evidence" value="ECO:0007669"/>
    <property type="project" value="UniProtKB-KW"/>
</dbReference>
<feature type="compositionally biased region" description="Basic and acidic residues" evidence="11">
    <location>
        <begin position="42"/>
        <end position="59"/>
    </location>
</feature>
<dbReference type="Pfam" id="PF20256">
    <property type="entry name" value="MoCoBD_2"/>
    <property type="match status" value="1"/>
</dbReference>
<dbReference type="Pfam" id="PF02738">
    <property type="entry name" value="MoCoBD_1"/>
    <property type="match status" value="1"/>
</dbReference>
<feature type="compositionally biased region" description="Basic and acidic residues" evidence="11">
    <location>
        <begin position="1"/>
        <end position="15"/>
    </location>
</feature>
<name>A0A4Q7ZRW4_9ACTN</name>
<accession>A0A4Q7ZRW4</accession>
<sequence length="848" mass="90463">MSECTERSEGRERMPGQHGMSECTERSEGRERMPGQHGMSECTERSEGRERMPGQHSMRELSARPENAAVGVAIPHESATLHVTGAALYTEDLVVRTKDVLHAHPVQVPHAHARVTALRVAPALAVPGVVRVLTAADVPGVNDGGVKHDEPLFPDEVMFFGHAVCWVLAETAEAARLGAAAVEVDVAPLPSHVTLADAIAAGSFQGAKPQVVRGDVEAGLAGAAHVFHGALEFAGQEHFYLETQCALAHVDEAGQIFVQSSTQHPSETQEIVAHVLGRASHEVTVQCLRMGGGFGGKEMQPHGFAAIAALGATLTGRPVLVRLTRTQDLTMTGKRHGFHVDWRVGFDADGRLAALDATLTADGGWSLDLSEPVLARALCHVDNAYWLPHARLTGRIARTHKTSSTAFRGFGGPQGMMVIEDILGRCAPLLGIDPAELRRRNFYQEGQSTPYGQPVRHPERLHRLWQQVLDSGEVAERQQRIAAFNAAHPHTKRALALTPVKFGISFNFTAFNQAGALVHVYKDGSVLINHGGTEMGQGLHTKMLQVAATTLGIPLARVRLAPTRTDKVPNTSATAASSGADLNGGAVRNACAQIRDRLAAVAGTMLGADAADVRIIDGVARRAGAADGVGWDELVRAAYFQRVQLFAAGFYRTEGLHWDASVMRGSPFKYFAYGVAAAEVEVDGFTGANRTRRVDIVHDVGDSLSPLIDVGQIEGGFVQGAGWLTLEDLRWETGGPARGRLSTQGASTYKLPGLFDMPEVFHVTLLTDATEDGVVYGSKAVGEPPLMLAFCVREALRQAAAAFGPAGISVDLASPATPEAVFWAVERARTGDGRGQVLERAGEAVHHG</sequence>
<evidence type="ECO:0000256" key="9">
    <source>
        <dbReference type="ARBA" id="ARBA00034078"/>
    </source>
</evidence>
<dbReference type="PANTHER" id="PTHR45444">
    <property type="entry name" value="XANTHINE DEHYDROGENASE"/>
    <property type="match status" value="1"/>
</dbReference>
<keyword evidence="14" id="KW-1185">Reference proteome</keyword>
<dbReference type="Gene3D" id="3.30.365.10">
    <property type="entry name" value="Aldehyde oxidase/xanthine dehydrogenase, molybdopterin binding domain"/>
    <property type="match status" value="4"/>
</dbReference>
<dbReference type="InterPro" id="IPR008274">
    <property type="entry name" value="AldOxase/xan_DH_MoCoBD1"/>
</dbReference>
<evidence type="ECO:0000256" key="4">
    <source>
        <dbReference type="ARBA" id="ARBA00022714"/>
    </source>
</evidence>
<proteinExistence type="inferred from homology"/>
<feature type="domain" description="Aldehyde oxidase/xanthine dehydrogenase a/b hammerhead" evidence="12">
    <location>
        <begin position="84"/>
        <end position="190"/>
    </location>
</feature>
<dbReference type="PANTHER" id="PTHR45444:SF3">
    <property type="entry name" value="XANTHINE DEHYDROGENASE"/>
    <property type="match status" value="1"/>
</dbReference>
<evidence type="ECO:0000256" key="10">
    <source>
        <dbReference type="ARBA" id="ARBA00053029"/>
    </source>
</evidence>
<dbReference type="SUPFAM" id="SSF54665">
    <property type="entry name" value="CO dehydrogenase molybdoprotein N-domain-like"/>
    <property type="match status" value="1"/>
</dbReference>
<keyword evidence="5" id="KW-0479">Metal-binding</keyword>
<evidence type="ECO:0000256" key="6">
    <source>
        <dbReference type="ARBA" id="ARBA00023002"/>
    </source>
</evidence>
<evidence type="ECO:0000256" key="3">
    <source>
        <dbReference type="ARBA" id="ARBA00006849"/>
    </source>
</evidence>
<comment type="cofactor">
    <cofactor evidence="9">
        <name>[2Fe-2S] cluster</name>
        <dbReference type="ChEBI" id="CHEBI:190135"/>
    </cofactor>
</comment>
<dbReference type="Proteomes" id="UP000292564">
    <property type="component" value="Unassembled WGS sequence"/>
</dbReference>
<feature type="compositionally biased region" description="Basic and acidic residues" evidence="11">
    <location>
        <begin position="23"/>
        <end position="34"/>
    </location>
</feature>
<evidence type="ECO:0000256" key="5">
    <source>
        <dbReference type="ARBA" id="ARBA00022723"/>
    </source>
</evidence>
<comment type="cofactor">
    <cofactor evidence="1">
        <name>Mo-molybdopterin</name>
        <dbReference type="ChEBI" id="CHEBI:71302"/>
    </cofactor>
</comment>
<keyword evidence="4" id="KW-0001">2Fe-2S</keyword>
<dbReference type="SMART" id="SM01008">
    <property type="entry name" value="Ald_Xan_dh_C"/>
    <property type="match status" value="1"/>
</dbReference>
<evidence type="ECO:0000256" key="2">
    <source>
        <dbReference type="ARBA" id="ARBA00001974"/>
    </source>
</evidence>
<organism evidence="13 14">
    <name type="scientific">Krasilnikovia cinnamomea</name>
    <dbReference type="NCBI Taxonomy" id="349313"/>
    <lineage>
        <taxon>Bacteria</taxon>
        <taxon>Bacillati</taxon>
        <taxon>Actinomycetota</taxon>
        <taxon>Actinomycetes</taxon>
        <taxon>Micromonosporales</taxon>
        <taxon>Micromonosporaceae</taxon>
        <taxon>Krasilnikovia</taxon>
    </lineage>
</organism>
<dbReference type="FunFam" id="3.30.365.10:FF:000002">
    <property type="entry name" value="Xanthine dehydrogenase oxidase"/>
    <property type="match status" value="1"/>
</dbReference>
<dbReference type="InterPro" id="IPR037165">
    <property type="entry name" value="AldOxase/xan_DH_Mopterin-bd_sf"/>
</dbReference>
<dbReference type="Pfam" id="PF01315">
    <property type="entry name" value="Ald_Xan_dh_C"/>
    <property type="match status" value="1"/>
</dbReference>
<dbReference type="InterPro" id="IPR036856">
    <property type="entry name" value="Ald_Oxase/Xan_DH_a/b_sf"/>
</dbReference>
<comment type="caution">
    <text evidence="13">The sequence shown here is derived from an EMBL/GenBank/DDBJ whole genome shotgun (WGS) entry which is preliminary data.</text>
</comment>
<comment type="similarity">
    <text evidence="3">Belongs to the xanthine dehydrogenase family.</text>
</comment>
<dbReference type="GO" id="GO:0051537">
    <property type="term" value="F:2 iron, 2 sulfur cluster binding"/>
    <property type="evidence" value="ECO:0007669"/>
    <property type="project" value="UniProtKB-KW"/>
</dbReference>
<dbReference type="GO" id="GO:0005506">
    <property type="term" value="F:iron ion binding"/>
    <property type="evidence" value="ECO:0007669"/>
    <property type="project" value="InterPro"/>
</dbReference>
<dbReference type="GO" id="GO:0030151">
    <property type="term" value="F:molybdenum ion binding"/>
    <property type="evidence" value="ECO:0007669"/>
    <property type="project" value="InterPro"/>
</dbReference>
<keyword evidence="6" id="KW-0560">Oxidoreductase</keyword>
<dbReference type="SUPFAM" id="SSF56003">
    <property type="entry name" value="Molybdenum cofactor-binding domain"/>
    <property type="match status" value="1"/>
</dbReference>
<feature type="region of interest" description="Disordered" evidence="11">
    <location>
        <begin position="1"/>
        <end position="59"/>
    </location>
</feature>
<dbReference type="RefSeq" id="WP_242625130.1">
    <property type="nucleotide sequence ID" value="NZ_SHKY01000001.1"/>
</dbReference>
<dbReference type="InterPro" id="IPR046867">
    <property type="entry name" value="AldOxase/xan_DH_MoCoBD2"/>
</dbReference>
<comment type="cofactor">
    <cofactor evidence="10">
        <name>Mo-molybdopterin cytosine dinucleotide</name>
        <dbReference type="ChEBI" id="CHEBI:71308"/>
    </cofactor>
</comment>
<evidence type="ECO:0000256" key="7">
    <source>
        <dbReference type="ARBA" id="ARBA00023004"/>
    </source>
</evidence>
<evidence type="ECO:0000259" key="12">
    <source>
        <dbReference type="SMART" id="SM01008"/>
    </source>
</evidence>
<keyword evidence="7" id="KW-0408">Iron</keyword>
<reference evidence="13 14" key="1">
    <citation type="submission" date="2019-02" db="EMBL/GenBank/DDBJ databases">
        <title>Sequencing the genomes of 1000 actinobacteria strains.</title>
        <authorList>
            <person name="Klenk H.-P."/>
        </authorList>
    </citation>
    <scope>NUCLEOTIDE SEQUENCE [LARGE SCALE GENOMIC DNA]</scope>
    <source>
        <strain evidence="13 14">DSM 45162</strain>
    </source>
</reference>
<dbReference type="AlphaFoldDB" id="A0A4Q7ZRW4"/>
<dbReference type="EMBL" id="SHKY01000001">
    <property type="protein sequence ID" value="RZU53897.1"/>
    <property type="molecule type" value="Genomic_DNA"/>
</dbReference>
<dbReference type="InterPro" id="IPR014309">
    <property type="entry name" value="Xanthine_DH_Mopterin-bd_su"/>
</dbReference>
<comment type="cofactor">
    <cofactor evidence="2">
        <name>FAD</name>
        <dbReference type="ChEBI" id="CHEBI:57692"/>
    </cofactor>
</comment>
<gene>
    <name evidence="13" type="ORF">EV385_5831</name>
</gene>
<evidence type="ECO:0000256" key="8">
    <source>
        <dbReference type="ARBA" id="ARBA00023014"/>
    </source>
</evidence>
<dbReference type="Gene3D" id="3.90.1170.50">
    <property type="entry name" value="Aldehyde oxidase/xanthine dehydrogenase, a/b hammerhead"/>
    <property type="match status" value="1"/>
</dbReference>
<keyword evidence="8" id="KW-0411">Iron-sulfur</keyword>
<dbReference type="FunFam" id="3.30.365.10:FF:000001">
    <property type="entry name" value="Xanthine dehydrogenase oxidase"/>
    <property type="match status" value="1"/>
</dbReference>
<dbReference type="InterPro" id="IPR016208">
    <property type="entry name" value="Ald_Oxase/xanthine_DH-like"/>
</dbReference>
<evidence type="ECO:0000256" key="11">
    <source>
        <dbReference type="SAM" id="MobiDB-lite"/>
    </source>
</evidence>
<dbReference type="InterPro" id="IPR000674">
    <property type="entry name" value="Ald_Oxase/Xan_DH_a/b"/>
</dbReference>
<evidence type="ECO:0000313" key="14">
    <source>
        <dbReference type="Proteomes" id="UP000292564"/>
    </source>
</evidence>
<evidence type="ECO:0000313" key="13">
    <source>
        <dbReference type="EMBL" id="RZU53897.1"/>
    </source>
</evidence>
<protein>
    <submittedName>
        <fullName evidence="13">Xanthine dehydrogenase molybdenum binding subunit apoprotein</fullName>
    </submittedName>
</protein>
<evidence type="ECO:0000256" key="1">
    <source>
        <dbReference type="ARBA" id="ARBA00001924"/>
    </source>
</evidence>
<dbReference type="NCBIfam" id="TIGR02965">
    <property type="entry name" value="xanthine_xdhB"/>
    <property type="match status" value="1"/>
</dbReference>